<dbReference type="Proteomes" id="UP001155483">
    <property type="component" value="Unassembled WGS sequence"/>
</dbReference>
<keyword evidence="5" id="KW-1185">Reference proteome</keyword>
<evidence type="ECO:0000313" key="5">
    <source>
        <dbReference type="Proteomes" id="UP001155483"/>
    </source>
</evidence>
<keyword evidence="2 3" id="KW-0802">TPR repeat</keyword>
<keyword evidence="1" id="KW-0677">Repeat</keyword>
<feature type="repeat" description="TPR" evidence="3">
    <location>
        <begin position="206"/>
        <end position="239"/>
    </location>
</feature>
<proteinExistence type="predicted"/>
<gene>
    <name evidence="4" type="ORF">OCK74_21120</name>
</gene>
<reference evidence="4" key="1">
    <citation type="submission" date="2022-09" db="EMBL/GenBank/DDBJ databases">
        <authorList>
            <person name="Yuan C."/>
            <person name="Ke Z."/>
        </authorList>
    </citation>
    <scope>NUCLEOTIDE SEQUENCE</scope>
    <source>
        <strain evidence="4">LB-8</strain>
    </source>
</reference>
<protein>
    <submittedName>
        <fullName evidence="4">Tetratricopeptide repeat protein</fullName>
    </submittedName>
</protein>
<dbReference type="SUPFAM" id="SSF48452">
    <property type="entry name" value="TPR-like"/>
    <property type="match status" value="1"/>
</dbReference>
<dbReference type="InterPro" id="IPR031101">
    <property type="entry name" value="Ctr9"/>
</dbReference>
<reference evidence="4" key="2">
    <citation type="submission" date="2023-04" db="EMBL/GenBank/DDBJ databases">
        <title>Paracnuella aquatica gen. nov., sp. nov., a member of the family Chitinophagaceae isolated from a hot spring.</title>
        <authorList>
            <person name="Wang C."/>
        </authorList>
    </citation>
    <scope>NUCLEOTIDE SEQUENCE</scope>
    <source>
        <strain evidence="4">LB-8</strain>
    </source>
</reference>
<dbReference type="InterPro" id="IPR019734">
    <property type="entry name" value="TPR_rpt"/>
</dbReference>
<dbReference type="AlphaFoldDB" id="A0A9X2XZ93"/>
<dbReference type="RefSeq" id="WP_279299072.1">
    <property type="nucleotide sequence ID" value="NZ_JAOTIF010000022.1"/>
</dbReference>
<dbReference type="InterPro" id="IPR011990">
    <property type="entry name" value="TPR-like_helical_dom_sf"/>
</dbReference>
<evidence type="ECO:0000313" key="4">
    <source>
        <dbReference type="EMBL" id="MCU7551635.1"/>
    </source>
</evidence>
<dbReference type="EMBL" id="JAOTIF010000022">
    <property type="protein sequence ID" value="MCU7551635.1"/>
    <property type="molecule type" value="Genomic_DNA"/>
</dbReference>
<dbReference type="PROSITE" id="PS50005">
    <property type="entry name" value="TPR"/>
    <property type="match status" value="1"/>
</dbReference>
<dbReference type="GO" id="GO:0000993">
    <property type="term" value="F:RNA polymerase II complex binding"/>
    <property type="evidence" value="ECO:0007669"/>
    <property type="project" value="TreeGrafter"/>
</dbReference>
<comment type="caution">
    <text evidence="4">The sequence shown here is derived from an EMBL/GenBank/DDBJ whole genome shotgun (WGS) entry which is preliminary data.</text>
</comment>
<dbReference type="SMART" id="SM00028">
    <property type="entry name" value="TPR"/>
    <property type="match status" value="2"/>
</dbReference>
<dbReference type="GO" id="GO:0006368">
    <property type="term" value="P:transcription elongation by RNA polymerase II"/>
    <property type="evidence" value="ECO:0007669"/>
    <property type="project" value="TreeGrafter"/>
</dbReference>
<dbReference type="GO" id="GO:0006355">
    <property type="term" value="P:regulation of DNA-templated transcription"/>
    <property type="evidence" value="ECO:0007669"/>
    <property type="project" value="InterPro"/>
</dbReference>
<accession>A0A9X2XZ93</accession>
<dbReference type="PANTHER" id="PTHR14027">
    <property type="entry name" value="RNA POLYMERASE-ASSOCIATED PROTEIN CTR9"/>
    <property type="match status" value="1"/>
</dbReference>
<name>A0A9X2XZ93_9BACT</name>
<evidence type="ECO:0000256" key="1">
    <source>
        <dbReference type="ARBA" id="ARBA00022737"/>
    </source>
</evidence>
<sequence>MKRPQWITAGIALASVIILFFVSQGQIFGIKQEASTENHDGHNHAPGEEHATISIDTILFHAKENLSPEQNTRLNFLEKSISRGDVQDQKVHVYHQLANFWSDSARVFEPYAWYTAEAARLENSEKSLTFAAHLFLNNLRAEENPGLKNWKALQAKDLFERSLKVNPANDSSEIGLGAVYLYGGIGSPMEGIQKIRQVADKDPKNIFALMTLGQASIVSGQLDKAIDRFEKVLQVQPQNLEALISLADVYERKGDNTHAVENYRKSLPLIGLPEMKEAVEQRIAELSKK</sequence>
<dbReference type="Gene3D" id="1.25.40.10">
    <property type="entry name" value="Tetratricopeptide repeat domain"/>
    <property type="match status" value="1"/>
</dbReference>
<evidence type="ECO:0000256" key="3">
    <source>
        <dbReference type="PROSITE-ProRule" id="PRU00339"/>
    </source>
</evidence>
<organism evidence="4 5">
    <name type="scientific">Paraflavisolibacter caeni</name>
    <dbReference type="NCBI Taxonomy" id="2982496"/>
    <lineage>
        <taxon>Bacteria</taxon>
        <taxon>Pseudomonadati</taxon>
        <taxon>Bacteroidota</taxon>
        <taxon>Chitinophagia</taxon>
        <taxon>Chitinophagales</taxon>
        <taxon>Chitinophagaceae</taxon>
        <taxon>Paraflavisolibacter</taxon>
    </lineage>
</organism>
<dbReference type="Pfam" id="PF13181">
    <property type="entry name" value="TPR_8"/>
    <property type="match status" value="1"/>
</dbReference>
<evidence type="ECO:0000256" key="2">
    <source>
        <dbReference type="ARBA" id="ARBA00022803"/>
    </source>
</evidence>
<dbReference type="PANTHER" id="PTHR14027:SF2">
    <property type="entry name" value="RNA POLYMERASE-ASSOCIATED PROTEIN CTR9 HOMOLOG"/>
    <property type="match status" value="1"/>
</dbReference>